<dbReference type="AlphaFoldDB" id="A0AAV5UHN1"/>
<feature type="signal peptide" evidence="1">
    <location>
        <begin position="1"/>
        <end position="21"/>
    </location>
</feature>
<sequence>IFFPLLVAGALAQDAATTAAAADVSTTVATTAAAGNGTTTCKAWNVCSNADDCGTGGTCLGAFVGKCNCNACINFWLCKEDAACGGLKGACDLKTGTCRCWEALDKAGFPFIEAATKLCNTRACTAASASSVCLGLPCKTGRCVCKVEPVTTPKP</sequence>
<dbReference type="Proteomes" id="UP001432027">
    <property type="component" value="Unassembled WGS sequence"/>
</dbReference>
<organism evidence="2 3">
    <name type="scientific">Pristionchus entomophagus</name>
    <dbReference type="NCBI Taxonomy" id="358040"/>
    <lineage>
        <taxon>Eukaryota</taxon>
        <taxon>Metazoa</taxon>
        <taxon>Ecdysozoa</taxon>
        <taxon>Nematoda</taxon>
        <taxon>Chromadorea</taxon>
        <taxon>Rhabditida</taxon>
        <taxon>Rhabditina</taxon>
        <taxon>Diplogasteromorpha</taxon>
        <taxon>Diplogasteroidea</taxon>
        <taxon>Neodiplogasteridae</taxon>
        <taxon>Pristionchus</taxon>
    </lineage>
</organism>
<feature type="non-terminal residue" evidence="2">
    <location>
        <position position="1"/>
    </location>
</feature>
<comment type="caution">
    <text evidence="2">The sequence shown here is derived from an EMBL/GenBank/DDBJ whole genome shotgun (WGS) entry which is preliminary data.</text>
</comment>
<name>A0AAV5UHN1_9BILA</name>
<protein>
    <submittedName>
        <fullName evidence="2">Uncharacterized protein</fullName>
    </submittedName>
</protein>
<proteinExistence type="predicted"/>
<evidence type="ECO:0000313" key="2">
    <source>
        <dbReference type="EMBL" id="GMT05961.1"/>
    </source>
</evidence>
<keyword evidence="1" id="KW-0732">Signal</keyword>
<dbReference type="PANTHER" id="PTHR37973:SF1">
    <property type="entry name" value="DICKKOPF_N DOMAIN-CONTAINING PROTEIN"/>
    <property type="match status" value="1"/>
</dbReference>
<keyword evidence="3" id="KW-1185">Reference proteome</keyword>
<dbReference type="PANTHER" id="PTHR37973">
    <property type="entry name" value="CHONDROITIN PROTEOGLYCAN 3"/>
    <property type="match status" value="1"/>
</dbReference>
<dbReference type="InterPro" id="IPR039260">
    <property type="entry name" value="Cpg-3"/>
</dbReference>
<reference evidence="2" key="1">
    <citation type="submission" date="2023-10" db="EMBL/GenBank/DDBJ databases">
        <title>Genome assembly of Pristionchus species.</title>
        <authorList>
            <person name="Yoshida K."/>
            <person name="Sommer R.J."/>
        </authorList>
    </citation>
    <scope>NUCLEOTIDE SEQUENCE</scope>
    <source>
        <strain evidence="2">RS0144</strain>
    </source>
</reference>
<dbReference type="EMBL" id="BTSX01000006">
    <property type="protein sequence ID" value="GMT05961.1"/>
    <property type="molecule type" value="Genomic_DNA"/>
</dbReference>
<evidence type="ECO:0000256" key="1">
    <source>
        <dbReference type="SAM" id="SignalP"/>
    </source>
</evidence>
<accession>A0AAV5UHN1</accession>
<evidence type="ECO:0000313" key="3">
    <source>
        <dbReference type="Proteomes" id="UP001432027"/>
    </source>
</evidence>
<gene>
    <name evidence="2" type="ORF">PENTCL1PPCAC_28135</name>
</gene>
<feature type="chain" id="PRO_5043932845" evidence="1">
    <location>
        <begin position="22"/>
        <end position="155"/>
    </location>
</feature>